<organism evidence="8 9">
    <name type="scientific">Syncephalis pseudoplumigaleata</name>
    <dbReference type="NCBI Taxonomy" id="1712513"/>
    <lineage>
        <taxon>Eukaryota</taxon>
        <taxon>Fungi</taxon>
        <taxon>Fungi incertae sedis</taxon>
        <taxon>Zoopagomycota</taxon>
        <taxon>Zoopagomycotina</taxon>
        <taxon>Zoopagomycetes</taxon>
        <taxon>Zoopagales</taxon>
        <taxon>Piptocephalidaceae</taxon>
        <taxon>Syncephalis</taxon>
    </lineage>
</organism>
<comment type="similarity">
    <text evidence="2">Belongs to the mitochondrion-specific ribosomal protein mS29 family.</text>
</comment>
<protein>
    <recommendedName>
        <fullName evidence="7">Small ribosomal subunit protein mS29</fullName>
    </recommendedName>
</protein>
<proteinExistence type="inferred from homology"/>
<gene>
    <name evidence="8" type="ORF">SYNPS1DRAFT_22494</name>
</gene>
<evidence type="ECO:0000256" key="4">
    <source>
        <dbReference type="ARBA" id="ARBA00022980"/>
    </source>
</evidence>
<dbReference type="AlphaFoldDB" id="A0A4V1J1M4"/>
<evidence type="ECO:0000256" key="1">
    <source>
        <dbReference type="ARBA" id="ARBA00004173"/>
    </source>
</evidence>
<keyword evidence="6" id="KW-0687">Ribonucleoprotein</keyword>
<dbReference type="EMBL" id="KZ989697">
    <property type="protein sequence ID" value="RKP25569.1"/>
    <property type="molecule type" value="Genomic_DNA"/>
</dbReference>
<keyword evidence="3" id="KW-0809">Transit peptide</keyword>
<comment type="subcellular location">
    <subcellularLocation>
        <location evidence="1">Mitochondrion</location>
    </subcellularLocation>
</comment>
<dbReference type="PANTHER" id="PTHR12810:SF0">
    <property type="entry name" value="SMALL RIBOSOMAL SUBUNIT PROTEIN MS29"/>
    <property type="match status" value="1"/>
</dbReference>
<evidence type="ECO:0000313" key="9">
    <source>
        <dbReference type="Proteomes" id="UP000278143"/>
    </source>
</evidence>
<dbReference type="Proteomes" id="UP000278143">
    <property type="component" value="Unassembled WGS sequence"/>
</dbReference>
<keyword evidence="4" id="KW-0689">Ribosomal protein</keyword>
<evidence type="ECO:0000256" key="5">
    <source>
        <dbReference type="ARBA" id="ARBA00023128"/>
    </source>
</evidence>
<evidence type="ECO:0000256" key="6">
    <source>
        <dbReference type="ARBA" id="ARBA00023274"/>
    </source>
</evidence>
<dbReference type="PANTHER" id="PTHR12810">
    <property type="entry name" value="MITOCHONDRIAL 28S RIBOSOMAL PROTEIN S29"/>
    <property type="match status" value="1"/>
</dbReference>
<sequence length="330" mass="36678">MTRRAGVRIELNVERPTVHLREFQPELLDEQAIGETMRLPADTVARIEASAAGYPKDLYKDFQLTYNDALMVRESTLKLLKIADAVNMEASAHMRLLLTITWVNGSTAYAPMENTEPLVYAQPALTTQVLHRFKQMNTGRIDEILLAKDYDFGAVKLTTKDSLAQLIDAGIANEALGAAVWRALLDELANNPSVPSVLVAVDQVNALYTKADYHHANGEALMPHELHLAKPLLDLLNGSRVLQRGLVVGAMSLRDVRYGRATPTEKSSTSNQLHHFPIEAFSSTEVLAMLDYYYRAQVVFEEPTSSMAITKYTVTQGNARELLHSCLNLL</sequence>
<evidence type="ECO:0000256" key="2">
    <source>
        <dbReference type="ARBA" id="ARBA00009863"/>
    </source>
</evidence>
<dbReference type="OrthoDB" id="274828at2759"/>
<keyword evidence="9" id="KW-1185">Reference proteome</keyword>
<keyword evidence="5" id="KW-0496">Mitochondrion</keyword>
<dbReference type="Pfam" id="PF10236">
    <property type="entry name" value="DAP3"/>
    <property type="match status" value="1"/>
</dbReference>
<dbReference type="GO" id="GO:0003735">
    <property type="term" value="F:structural constituent of ribosome"/>
    <property type="evidence" value="ECO:0007669"/>
    <property type="project" value="TreeGrafter"/>
</dbReference>
<reference evidence="9" key="1">
    <citation type="journal article" date="2018" name="Nat. Microbiol.">
        <title>Leveraging single-cell genomics to expand the fungal tree of life.</title>
        <authorList>
            <person name="Ahrendt S.R."/>
            <person name="Quandt C.A."/>
            <person name="Ciobanu D."/>
            <person name="Clum A."/>
            <person name="Salamov A."/>
            <person name="Andreopoulos B."/>
            <person name="Cheng J.F."/>
            <person name="Woyke T."/>
            <person name="Pelin A."/>
            <person name="Henrissat B."/>
            <person name="Reynolds N.K."/>
            <person name="Benny G.L."/>
            <person name="Smith M.E."/>
            <person name="James T.Y."/>
            <person name="Grigoriev I.V."/>
        </authorList>
    </citation>
    <scope>NUCLEOTIDE SEQUENCE [LARGE SCALE GENOMIC DNA]</scope>
    <source>
        <strain evidence="9">Benny S71-1</strain>
    </source>
</reference>
<name>A0A4V1J1M4_9FUNG</name>
<accession>A0A4V1J1M4</accession>
<dbReference type="GO" id="GO:0005763">
    <property type="term" value="C:mitochondrial small ribosomal subunit"/>
    <property type="evidence" value="ECO:0007669"/>
    <property type="project" value="TreeGrafter"/>
</dbReference>
<evidence type="ECO:0000256" key="7">
    <source>
        <dbReference type="ARBA" id="ARBA00035140"/>
    </source>
</evidence>
<evidence type="ECO:0000313" key="8">
    <source>
        <dbReference type="EMBL" id="RKP25569.1"/>
    </source>
</evidence>
<dbReference type="InterPro" id="IPR019368">
    <property type="entry name" value="Ribosomal_mS29"/>
</dbReference>
<evidence type="ECO:0000256" key="3">
    <source>
        <dbReference type="ARBA" id="ARBA00022946"/>
    </source>
</evidence>